<evidence type="ECO:0000313" key="3">
    <source>
        <dbReference type="EMBL" id="JAA60633.1"/>
    </source>
</evidence>
<keyword evidence="2" id="KW-0732">Signal</keyword>
<dbReference type="AlphaFoldDB" id="L7MBR7"/>
<feature type="compositionally biased region" description="Low complexity" evidence="1">
    <location>
        <begin position="47"/>
        <end position="58"/>
    </location>
</feature>
<evidence type="ECO:0000256" key="2">
    <source>
        <dbReference type="SAM" id="SignalP"/>
    </source>
</evidence>
<sequence>MAVVSFLLICLFLSAIPHHHAHADKEVLKRKHASALQKMPGPWENATSSVTPTATSSTRSERTVLQRFMTNGTIYLHSSSKPLNVTCIRAKTTAKDETTKTFTHDVLVKRGDDEREFHLNANYMPLERTKEGRLKSFTDKQGTVVTNYTFLLTTRRCAVVVKRKNNPDGFYTNTELWVKDSLDANAAPCYRTFMDVCNCNKRPTWYYPLQCK</sequence>
<feature type="region of interest" description="Disordered" evidence="1">
    <location>
        <begin position="32"/>
        <end position="61"/>
    </location>
</feature>
<dbReference type="SUPFAM" id="SSF50814">
    <property type="entry name" value="Lipocalins"/>
    <property type="match status" value="1"/>
</dbReference>
<feature type="signal peptide" evidence="2">
    <location>
        <begin position="1"/>
        <end position="23"/>
    </location>
</feature>
<organism evidence="3">
    <name type="scientific">Rhipicephalus pulchellus</name>
    <name type="common">Yellow backed tick</name>
    <name type="synonym">Dermacentor pulchellus</name>
    <dbReference type="NCBI Taxonomy" id="72859"/>
    <lineage>
        <taxon>Eukaryota</taxon>
        <taxon>Metazoa</taxon>
        <taxon>Ecdysozoa</taxon>
        <taxon>Arthropoda</taxon>
        <taxon>Chelicerata</taxon>
        <taxon>Arachnida</taxon>
        <taxon>Acari</taxon>
        <taxon>Parasitiformes</taxon>
        <taxon>Ixodida</taxon>
        <taxon>Ixodoidea</taxon>
        <taxon>Ixodidae</taxon>
        <taxon>Rhipicephalinae</taxon>
        <taxon>Rhipicephalus</taxon>
        <taxon>Rhipicephalus</taxon>
    </lineage>
</organism>
<protein>
    <submittedName>
        <fullName evidence="3">Putative group iv salivary lipocalin</fullName>
    </submittedName>
</protein>
<name>L7MBR7_RHIPC</name>
<proteinExistence type="evidence at transcript level"/>
<reference evidence="3" key="1">
    <citation type="submission" date="2012-11" db="EMBL/GenBank/DDBJ databases">
        <authorList>
            <person name="Lucero-Rivera Y.E."/>
            <person name="Tovar-Ramirez D."/>
        </authorList>
    </citation>
    <scope>NUCLEOTIDE SEQUENCE</scope>
    <source>
        <tissue evidence="3">Salivary gland</tissue>
    </source>
</reference>
<dbReference type="Gene3D" id="2.40.128.20">
    <property type="match status" value="1"/>
</dbReference>
<dbReference type="EMBL" id="GACK01004401">
    <property type="protein sequence ID" value="JAA60633.1"/>
    <property type="molecule type" value="mRNA"/>
</dbReference>
<feature type="chain" id="PRO_5003981599" evidence="2">
    <location>
        <begin position="24"/>
        <end position="212"/>
    </location>
</feature>
<evidence type="ECO:0000256" key="1">
    <source>
        <dbReference type="SAM" id="MobiDB-lite"/>
    </source>
</evidence>
<accession>L7MBR7</accession>
<dbReference type="InterPro" id="IPR012674">
    <property type="entry name" value="Calycin"/>
</dbReference>
<reference evidence="3" key="2">
    <citation type="journal article" date="2015" name="J. Proteomics">
        <title>Sexual differences in the sialomes of the zebra tick, Rhipicephalus pulchellus.</title>
        <authorList>
            <person name="Tan A.W."/>
            <person name="Francischetti I.M."/>
            <person name="Slovak M."/>
            <person name="Kini R.M."/>
            <person name="Ribeiro J.M."/>
        </authorList>
    </citation>
    <scope>NUCLEOTIDE SEQUENCE</scope>
    <source>
        <tissue evidence="3">Salivary gland</tissue>
    </source>
</reference>